<protein>
    <submittedName>
        <fullName evidence="2">Transcriptional regulator</fullName>
    </submittedName>
</protein>
<dbReference type="RefSeq" id="WP_037046219.1">
    <property type="nucleotide sequence ID" value="NZ_BAAAUZ010000042.1"/>
</dbReference>
<evidence type="ECO:0000313" key="2">
    <source>
        <dbReference type="EMBL" id="GLL11383.1"/>
    </source>
</evidence>
<dbReference type="GO" id="GO:0046686">
    <property type="term" value="P:response to cadmium ion"/>
    <property type="evidence" value="ECO:0007669"/>
    <property type="project" value="TreeGrafter"/>
</dbReference>
<dbReference type="Pfam" id="PF12840">
    <property type="entry name" value="HTH_20"/>
    <property type="match status" value="1"/>
</dbReference>
<reference evidence="2" key="2">
    <citation type="submission" date="2023-01" db="EMBL/GenBank/DDBJ databases">
        <authorList>
            <person name="Sun Q."/>
            <person name="Evtushenko L."/>
        </authorList>
    </citation>
    <scope>NUCLEOTIDE SEQUENCE</scope>
    <source>
        <strain evidence="2">VKM Ac-1069</strain>
    </source>
</reference>
<dbReference type="Gene3D" id="1.10.10.10">
    <property type="entry name" value="Winged helix-like DNA-binding domain superfamily/Winged helix DNA-binding domain"/>
    <property type="match status" value="1"/>
</dbReference>
<dbReference type="InterPro" id="IPR036390">
    <property type="entry name" value="WH_DNA-bd_sf"/>
</dbReference>
<gene>
    <name evidence="2" type="ORF">GCM10017577_25240</name>
</gene>
<dbReference type="PROSITE" id="PS50987">
    <property type="entry name" value="HTH_ARSR_2"/>
    <property type="match status" value="1"/>
</dbReference>
<evidence type="ECO:0000313" key="3">
    <source>
        <dbReference type="Proteomes" id="UP001143463"/>
    </source>
</evidence>
<dbReference type="PANTHER" id="PTHR39168:SF1">
    <property type="entry name" value="TRANSCRIPTIONAL REGULATORY PROTEIN"/>
    <property type="match status" value="1"/>
</dbReference>
<reference evidence="2" key="1">
    <citation type="journal article" date="2014" name="Int. J. Syst. Evol. Microbiol.">
        <title>Complete genome sequence of Corynebacterium casei LMG S-19264T (=DSM 44701T), isolated from a smear-ripened cheese.</title>
        <authorList>
            <consortium name="US DOE Joint Genome Institute (JGI-PGF)"/>
            <person name="Walter F."/>
            <person name="Albersmeier A."/>
            <person name="Kalinowski J."/>
            <person name="Ruckert C."/>
        </authorList>
    </citation>
    <scope>NUCLEOTIDE SEQUENCE</scope>
    <source>
        <strain evidence="2">VKM Ac-1069</strain>
    </source>
</reference>
<dbReference type="AlphaFoldDB" id="A0A9W6NW90"/>
<sequence>MPGDADIAAVGALLGDERRCRILLALDDGRALPASRLAAEAGVSAATASSHLGKLREGGLVTVETHGRHRFYRLAGPHVGRLLEAMVALAPPRPVTSLREGTRARALRRARTCYDHLAGELGVGIMRHLVDAGLLTGGDGHRDPADPPVGFGQDVDYRFTADGDTWLDDFGVRLAPGRRTIRYCVDWTEQAHHLSGAAGAGILARLVELDWVRRAPKDRAVTVTDAGQEGLARTFGV</sequence>
<dbReference type="CDD" id="cd00090">
    <property type="entry name" value="HTH_ARSR"/>
    <property type="match status" value="1"/>
</dbReference>
<accession>A0A9W6NW90</accession>
<comment type="caution">
    <text evidence="2">The sequence shown here is derived from an EMBL/GenBank/DDBJ whole genome shotgun (WGS) entry which is preliminary data.</text>
</comment>
<dbReference type="InterPro" id="IPR036388">
    <property type="entry name" value="WH-like_DNA-bd_sf"/>
</dbReference>
<dbReference type="SUPFAM" id="SSF46785">
    <property type="entry name" value="Winged helix' DNA-binding domain"/>
    <property type="match status" value="1"/>
</dbReference>
<dbReference type="InterPro" id="IPR001845">
    <property type="entry name" value="HTH_ArsR_DNA-bd_dom"/>
</dbReference>
<dbReference type="GO" id="GO:0032791">
    <property type="term" value="F:lead ion binding"/>
    <property type="evidence" value="ECO:0007669"/>
    <property type="project" value="TreeGrafter"/>
</dbReference>
<dbReference type="InterPro" id="IPR052543">
    <property type="entry name" value="HTH_Metal-responsive_Reg"/>
</dbReference>
<organism evidence="2 3">
    <name type="scientific">Pseudonocardia halophobica</name>
    <dbReference type="NCBI Taxonomy" id="29401"/>
    <lineage>
        <taxon>Bacteria</taxon>
        <taxon>Bacillati</taxon>
        <taxon>Actinomycetota</taxon>
        <taxon>Actinomycetes</taxon>
        <taxon>Pseudonocardiales</taxon>
        <taxon>Pseudonocardiaceae</taxon>
        <taxon>Pseudonocardia</taxon>
    </lineage>
</organism>
<name>A0A9W6NW90_9PSEU</name>
<dbReference type="GO" id="GO:0003677">
    <property type="term" value="F:DNA binding"/>
    <property type="evidence" value="ECO:0007669"/>
    <property type="project" value="TreeGrafter"/>
</dbReference>
<dbReference type="PANTHER" id="PTHR39168">
    <property type="entry name" value="TRANSCRIPTIONAL REGULATOR-RELATED"/>
    <property type="match status" value="1"/>
</dbReference>
<evidence type="ECO:0000259" key="1">
    <source>
        <dbReference type="PROSITE" id="PS50987"/>
    </source>
</evidence>
<dbReference type="GO" id="GO:0003700">
    <property type="term" value="F:DNA-binding transcription factor activity"/>
    <property type="evidence" value="ECO:0007669"/>
    <property type="project" value="InterPro"/>
</dbReference>
<dbReference type="Proteomes" id="UP001143463">
    <property type="component" value="Unassembled WGS sequence"/>
</dbReference>
<feature type="domain" description="HTH arsR-type" evidence="1">
    <location>
        <begin position="1"/>
        <end position="94"/>
    </location>
</feature>
<dbReference type="EMBL" id="BSFQ01000008">
    <property type="protein sequence ID" value="GLL11383.1"/>
    <property type="molecule type" value="Genomic_DNA"/>
</dbReference>
<dbReference type="SMART" id="SM00418">
    <property type="entry name" value="HTH_ARSR"/>
    <property type="match status" value="1"/>
</dbReference>
<dbReference type="GO" id="GO:0097063">
    <property type="term" value="F:cadmium ion sensor activity"/>
    <property type="evidence" value="ECO:0007669"/>
    <property type="project" value="TreeGrafter"/>
</dbReference>
<dbReference type="NCBIfam" id="NF033788">
    <property type="entry name" value="HTH_metalloreg"/>
    <property type="match status" value="1"/>
</dbReference>
<dbReference type="PRINTS" id="PR00778">
    <property type="entry name" value="HTHARSR"/>
</dbReference>
<keyword evidence="3" id="KW-1185">Reference proteome</keyword>
<dbReference type="GO" id="GO:0010288">
    <property type="term" value="P:response to lead ion"/>
    <property type="evidence" value="ECO:0007669"/>
    <property type="project" value="TreeGrafter"/>
</dbReference>
<proteinExistence type="predicted"/>
<dbReference type="InterPro" id="IPR011991">
    <property type="entry name" value="ArsR-like_HTH"/>
</dbReference>